<dbReference type="Proteomes" id="UP000789366">
    <property type="component" value="Unassembled WGS sequence"/>
</dbReference>
<dbReference type="EMBL" id="CAJVPW010026913">
    <property type="protein sequence ID" value="CAG8713982.1"/>
    <property type="molecule type" value="Genomic_DNA"/>
</dbReference>
<sequence length="64" mass="7387">NFAKREENVFEEIKIDEGEEVLMINERTVFEENEVVVLENSEEDNEVQVISIAAEASIAYKKLI</sequence>
<feature type="non-terminal residue" evidence="1">
    <location>
        <position position="64"/>
    </location>
</feature>
<keyword evidence="2" id="KW-1185">Reference proteome</keyword>
<comment type="caution">
    <text evidence="1">The sequence shown here is derived from an EMBL/GenBank/DDBJ whole genome shotgun (WGS) entry which is preliminary data.</text>
</comment>
<organism evidence="1 2">
    <name type="scientific">Cetraspora pellucida</name>
    <dbReference type="NCBI Taxonomy" id="1433469"/>
    <lineage>
        <taxon>Eukaryota</taxon>
        <taxon>Fungi</taxon>
        <taxon>Fungi incertae sedis</taxon>
        <taxon>Mucoromycota</taxon>
        <taxon>Glomeromycotina</taxon>
        <taxon>Glomeromycetes</taxon>
        <taxon>Diversisporales</taxon>
        <taxon>Gigasporaceae</taxon>
        <taxon>Cetraspora</taxon>
    </lineage>
</organism>
<feature type="non-terminal residue" evidence="1">
    <location>
        <position position="1"/>
    </location>
</feature>
<proteinExistence type="predicted"/>
<name>A0ACA9PNA0_9GLOM</name>
<reference evidence="1" key="1">
    <citation type="submission" date="2021-06" db="EMBL/GenBank/DDBJ databases">
        <authorList>
            <person name="Kallberg Y."/>
            <person name="Tangrot J."/>
            <person name="Rosling A."/>
        </authorList>
    </citation>
    <scope>NUCLEOTIDE SEQUENCE</scope>
    <source>
        <strain evidence="1">28 12/20/2015</strain>
    </source>
</reference>
<evidence type="ECO:0000313" key="1">
    <source>
        <dbReference type="EMBL" id="CAG8713982.1"/>
    </source>
</evidence>
<accession>A0ACA9PNA0</accession>
<protein>
    <submittedName>
        <fullName evidence="1">16040_t:CDS:1</fullName>
    </submittedName>
</protein>
<gene>
    <name evidence="1" type="ORF">SPELUC_LOCUS11993</name>
</gene>
<evidence type="ECO:0000313" key="2">
    <source>
        <dbReference type="Proteomes" id="UP000789366"/>
    </source>
</evidence>